<dbReference type="OrthoDB" id="2013972at2759"/>
<reference evidence="2 3" key="1">
    <citation type="submission" date="2020-08" db="EMBL/GenBank/DDBJ databases">
        <authorList>
            <person name="Hejnol A."/>
        </authorList>
    </citation>
    <scope>NUCLEOTIDE SEQUENCE [LARGE SCALE GENOMIC DNA]</scope>
</reference>
<dbReference type="SMART" id="SM00253">
    <property type="entry name" value="SOCS"/>
    <property type="match status" value="1"/>
</dbReference>
<accession>A0A7I8VB19</accession>
<protein>
    <recommendedName>
        <fullName evidence="1">SOCS box domain-containing protein</fullName>
    </recommendedName>
</protein>
<dbReference type="SUPFAM" id="SSF50969">
    <property type="entry name" value="YVTN repeat-like/Quinoprotein amine dehydrogenase"/>
    <property type="match status" value="1"/>
</dbReference>
<organism evidence="2 3">
    <name type="scientific">Dimorphilus gyrociliatus</name>
    <dbReference type="NCBI Taxonomy" id="2664684"/>
    <lineage>
        <taxon>Eukaryota</taxon>
        <taxon>Metazoa</taxon>
        <taxon>Spiralia</taxon>
        <taxon>Lophotrochozoa</taxon>
        <taxon>Annelida</taxon>
        <taxon>Polychaeta</taxon>
        <taxon>Polychaeta incertae sedis</taxon>
        <taxon>Dinophilidae</taxon>
        <taxon>Dimorphilus</taxon>
    </lineage>
</organism>
<feature type="domain" description="SOCS box" evidence="1">
    <location>
        <begin position="353"/>
        <end position="403"/>
    </location>
</feature>
<sequence>MGSEHSKSSRERPSTAADYVEKARLALQRTHNDWSEVYSCTLSEWARGHSDVFGFDRKIDYCVPFQSGILTDMNTFNMQAYCTKGYQFRIESISNKLRMKEESYHLPPVVPRRSSRYTCPLLVPAVTVAGCGRDIALLQVVHKKTKELHFIPLHMASRRALSVLKDIYLSEACMHEAYISPDENFYLLRPNFYWAFSRCADPFTSFAVTKDIKLVSVYSGEVLQTIEDTAPLWHSIAFDPSSGHSKIAIGNTENGVSLWSVAEKRWVAKSTSSPTGVSHHLAYSPNAAVLASLGVRAPRRHLVQPIHVVLYSGVDLTVLHIVQAAIGATSHQHAALLPLFSSVGDYVALLGPALTVSVLKLPKDVSLKHLCRLAVRKFVREEEICKLRLPNALKLFLLFLPVAP</sequence>
<dbReference type="AlphaFoldDB" id="A0A7I8VB19"/>
<name>A0A7I8VB19_9ANNE</name>
<dbReference type="SUPFAM" id="SSF158235">
    <property type="entry name" value="SOCS box-like"/>
    <property type="match status" value="1"/>
</dbReference>
<evidence type="ECO:0000313" key="2">
    <source>
        <dbReference type="EMBL" id="CAD5112381.1"/>
    </source>
</evidence>
<dbReference type="SMART" id="SM00969">
    <property type="entry name" value="SOCS_box"/>
    <property type="match status" value="1"/>
</dbReference>
<dbReference type="InterPro" id="IPR001496">
    <property type="entry name" value="SOCS_box"/>
</dbReference>
<dbReference type="Proteomes" id="UP000549394">
    <property type="component" value="Unassembled WGS sequence"/>
</dbReference>
<dbReference type="InterPro" id="IPR036036">
    <property type="entry name" value="SOCS_box-like_dom_sf"/>
</dbReference>
<dbReference type="Pfam" id="PF07525">
    <property type="entry name" value="SOCS_box"/>
    <property type="match status" value="1"/>
</dbReference>
<dbReference type="GO" id="GO:0035556">
    <property type="term" value="P:intracellular signal transduction"/>
    <property type="evidence" value="ECO:0007669"/>
    <property type="project" value="InterPro"/>
</dbReference>
<dbReference type="InterPro" id="IPR015943">
    <property type="entry name" value="WD40/YVTN_repeat-like_dom_sf"/>
</dbReference>
<gene>
    <name evidence="2" type="ORF">DGYR_LOCUS1536</name>
</gene>
<dbReference type="InterPro" id="IPR011044">
    <property type="entry name" value="Quino_amine_DH_bsu"/>
</dbReference>
<dbReference type="EMBL" id="CAJFCJ010000002">
    <property type="protein sequence ID" value="CAD5112381.1"/>
    <property type="molecule type" value="Genomic_DNA"/>
</dbReference>
<proteinExistence type="predicted"/>
<dbReference type="CDD" id="cd03587">
    <property type="entry name" value="SOCS"/>
    <property type="match status" value="1"/>
</dbReference>
<evidence type="ECO:0000259" key="1">
    <source>
        <dbReference type="PROSITE" id="PS50225"/>
    </source>
</evidence>
<keyword evidence="3" id="KW-1185">Reference proteome</keyword>
<evidence type="ECO:0000313" key="3">
    <source>
        <dbReference type="Proteomes" id="UP000549394"/>
    </source>
</evidence>
<dbReference type="Gene3D" id="2.130.10.10">
    <property type="entry name" value="YVTN repeat-like/Quinoprotein amine dehydrogenase"/>
    <property type="match status" value="1"/>
</dbReference>
<dbReference type="PROSITE" id="PS50225">
    <property type="entry name" value="SOCS"/>
    <property type="match status" value="1"/>
</dbReference>
<dbReference type="Gene3D" id="1.10.750.20">
    <property type="entry name" value="SOCS box"/>
    <property type="match status" value="1"/>
</dbReference>
<comment type="caution">
    <text evidence="2">The sequence shown here is derived from an EMBL/GenBank/DDBJ whole genome shotgun (WGS) entry which is preliminary data.</text>
</comment>